<dbReference type="GO" id="GO:0000329">
    <property type="term" value="C:fungal-type vacuole membrane"/>
    <property type="evidence" value="ECO:0007669"/>
    <property type="project" value="TreeGrafter"/>
</dbReference>
<evidence type="ECO:0000256" key="1">
    <source>
        <dbReference type="SAM" id="MobiDB-lite"/>
    </source>
</evidence>
<dbReference type="SUPFAM" id="SSF82153">
    <property type="entry name" value="FAS1 domain"/>
    <property type="match status" value="2"/>
</dbReference>
<reference evidence="3" key="1">
    <citation type="submission" date="2022-07" db="EMBL/GenBank/DDBJ databases">
        <title>Fungi with potential for degradation of polypropylene.</title>
        <authorList>
            <person name="Gostincar C."/>
        </authorList>
    </citation>
    <scope>NUCLEOTIDE SEQUENCE</scope>
    <source>
        <strain evidence="3">EXF-13308</strain>
    </source>
</reference>
<gene>
    <name evidence="3" type="ORF">NKR23_g1312</name>
</gene>
<accession>A0AA38VZD4</accession>
<keyword evidence="4" id="KW-1185">Reference proteome</keyword>
<feature type="region of interest" description="Disordered" evidence="1">
    <location>
        <begin position="324"/>
        <end position="344"/>
    </location>
</feature>
<dbReference type="Proteomes" id="UP001174694">
    <property type="component" value="Unassembled WGS sequence"/>
</dbReference>
<protein>
    <submittedName>
        <fullName evidence="3">FAS1 domain-containing protein</fullName>
    </submittedName>
</protein>
<evidence type="ECO:0000313" key="3">
    <source>
        <dbReference type="EMBL" id="KAJ9156070.1"/>
    </source>
</evidence>
<dbReference type="EMBL" id="JANBVO010000002">
    <property type="protein sequence ID" value="KAJ9156070.1"/>
    <property type="molecule type" value="Genomic_DNA"/>
</dbReference>
<dbReference type="Pfam" id="PF02469">
    <property type="entry name" value="Fasciclin"/>
    <property type="match status" value="2"/>
</dbReference>
<sequence>MAPVALCQQGGDLIGAIANYTELSTFSQVLQANPSLNTAFPTDGEGITLLIPDNAAFEKLFNQTNQSVQAFNADLFLPVLRYHIMAAKLTSKNFTTPRGLTVPTLLTGDEYNNRSAGADLVNDYGSQAAEGQVLAVSKDPINPAKLRLRQSSAEGASLRGGLGLTASVSAVDGQWSLGYFQIIDVVLTLPGTCSSTVKTLKTSLSSLNSALNRTGLWPTVNHSKNLTCLAPNNDAFSDAGNPEQTLNSTDLTNAILFHTLHEVTYTNYLTDGQVLESASGESVQVQINGDDIYFNDAKVIGPNVLTNNGLIHVLDKVMSPLNASSTGSTTTTASGTSTATSSSTASTAATQSSSAAALTHGPVAAPGLVTLFLAMFMLL</sequence>
<dbReference type="PANTHER" id="PTHR10900:SF77">
    <property type="entry name" value="FI19380P1"/>
    <property type="match status" value="1"/>
</dbReference>
<organism evidence="3 4">
    <name type="scientific">Pleurostoma richardsiae</name>
    <dbReference type="NCBI Taxonomy" id="41990"/>
    <lineage>
        <taxon>Eukaryota</taxon>
        <taxon>Fungi</taxon>
        <taxon>Dikarya</taxon>
        <taxon>Ascomycota</taxon>
        <taxon>Pezizomycotina</taxon>
        <taxon>Sordariomycetes</taxon>
        <taxon>Sordariomycetidae</taxon>
        <taxon>Calosphaeriales</taxon>
        <taxon>Pleurostomataceae</taxon>
        <taxon>Pleurostoma</taxon>
    </lineage>
</organism>
<evidence type="ECO:0000259" key="2">
    <source>
        <dbReference type="PROSITE" id="PS50213"/>
    </source>
</evidence>
<dbReference type="PANTHER" id="PTHR10900">
    <property type="entry name" value="PERIOSTIN-RELATED"/>
    <property type="match status" value="1"/>
</dbReference>
<dbReference type="AlphaFoldDB" id="A0AA38VZD4"/>
<dbReference type="InterPro" id="IPR036378">
    <property type="entry name" value="FAS1_dom_sf"/>
</dbReference>
<comment type="caution">
    <text evidence="3">The sequence shown here is derived from an EMBL/GenBank/DDBJ whole genome shotgun (WGS) entry which is preliminary data.</text>
</comment>
<dbReference type="GO" id="GO:0016236">
    <property type="term" value="P:macroautophagy"/>
    <property type="evidence" value="ECO:0007669"/>
    <property type="project" value="TreeGrafter"/>
</dbReference>
<name>A0AA38VZD4_9PEZI</name>
<dbReference type="InterPro" id="IPR050904">
    <property type="entry name" value="Adhesion/Biosynth-related"/>
</dbReference>
<feature type="domain" description="FAS1" evidence="2">
    <location>
        <begin position="10"/>
        <end position="172"/>
    </location>
</feature>
<dbReference type="SMART" id="SM00554">
    <property type="entry name" value="FAS1"/>
    <property type="match status" value="2"/>
</dbReference>
<dbReference type="Gene3D" id="2.30.180.10">
    <property type="entry name" value="FAS1 domain"/>
    <property type="match status" value="2"/>
</dbReference>
<feature type="domain" description="FAS1" evidence="2">
    <location>
        <begin position="191"/>
        <end position="318"/>
    </location>
</feature>
<dbReference type="InterPro" id="IPR000782">
    <property type="entry name" value="FAS1_domain"/>
</dbReference>
<proteinExistence type="predicted"/>
<dbReference type="PROSITE" id="PS50213">
    <property type="entry name" value="FAS1"/>
    <property type="match status" value="2"/>
</dbReference>
<evidence type="ECO:0000313" key="4">
    <source>
        <dbReference type="Proteomes" id="UP001174694"/>
    </source>
</evidence>